<evidence type="ECO:0000256" key="1">
    <source>
        <dbReference type="SAM" id="MobiDB-lite"/>
    </source>
</evidence>
<feature type="region of interest" description="Disordered" evidence="1">
    <location>
        <begin position="222"/>
        <end position="252"/>
    </location>
</feature>
<evidence type="ECO:0000313" key="2">
    <source>
        <dbReference type="EMBL" id="XBH16452.1"/>
    </source>
</evidence>
<proteinExistence type="predicted"/>
<gene>
    <name evidence="2" type="ORF">P8935_17995</name>
</gene>
<organism evidence="2">
    <name type="scientific">Telmatobacter sp. DSM 110680</name>
    <dbReference type="NCBI Taxonomy" id="3036704"/>
    <lineage>
        <taxon>Bacteria</taxon>
        <taxon>Pseudomonadati</taxon>
        <taxon>Acidobacteriota</taxon>
        <taxon>Terriglobia</taxon>
        <taxon>Terriglobales</taxon>
        <taxon>Acidobacteriaceae</taxon>
        <taxon>Telmatobacter</taxon>
    </lineage>
</organism>
<dbReference type="AlphaFoldDB" id="A0AAU7DGJ3"/>
<accession>A0AAU7DGJ3</accession>
<reference evidence="2" key="1">
    <citation type="submission" date="2023-03" db="EMBL/GenBank/DDBJ databases">
        <title>Edaphobacter sp.</title>
        <authorList>
            <person name="Huber K.J."/>
            <person name="Papendorf J."/>
            <person name="Pilke C."/>
            <person name="Bunk B."/>
            <person name="Sproeer C."/>
            <person name="Pester M."/>
        </authorList>
    </citation>
    <scope>NUCLEOTIDE SEQUENCE</scope>
    <source>
        <strain evidence="2">DSM 110680</strain>
    </source>
</reference>
<sequence length="252" mass="27510">MPASTESKPFPTAATRKTPVYTVEFRSADQLTQQDRLLLADAESSIAEHAGFAGLEYQQSNWNYRQIVCPSFPNHLFLQYTRTNGVGDTTVFSASIPRNGEGRVRIVPILKRGYSLFSPAPINALTISAFNRIRAEEGEPANADWLGNALCYAALAGSQPQILPADAEPAVHKPIPALNAAMDVQTQAHGMELIRFDDAASRPHSMEWTMTFTHQGKLIKATHKPASMESANPVPQKSAVARSWQVPPSGQN</sequence>
<protein>
    <submittedName>
        <fullName evidence="2">Uncharacterized protein</fullName>
    </submittedName>
</protein>
<dbReference type="EMBL" id="CP121196">
    <property type="protein sequence ID" value="XBH16452.1"/>
    <property type="molecule type" value="Genomic_DNA"/>
</dbReference>
<name>A0AAU7DGJ3_9BACT</name>
<dbReference type="RefSeq" id="WP_348261681.1">
    <property type="nucleotide sequence ID" value="NZ_CP121196.1"/>
</dbReference>